<name>A0A4Z2EMU5_9TELE</name>
<protein>
    <submittedName>
        <fullName evidence="1">Uncharacterized protein</fullName>
    </submittedName>
</protein>
<accession>A0A4Z2EMU5</accession>
<sequence length="70" mass="7665">MSGEEVVLLQQLVEAPLDGRGSESVCRPPGGRGSLRLSVALPWRLIECRLPSFHLCVTEEVFSSPSRSLE</sequence>
<dbReference type="AlphaFoldDB" id="A0A4Z2EMU5"/>
<evidence type="ECO:0000313" key="1">
    <source>
        <dbReference type="EMBL" id="TNN30095.1"/>
    </source>
</evidence>
<proteinExistence type="predicted"/>
<keyword evidence="2" id="KW-1185">Reference proteome</keyword>
<dbReference type="Proteomes" id="UP000314294">
    <property type="component" value="Unassembled WGS sequence"/>
</dbReference>
<evidence type="ECO:0000313" key="2">
    <source>
        <dbReference type="Proteomes" id="UP000314294"/>
    </source>
</evidence>
<dbReference type="EMBL" id="SRLO01004863">
    <property type="protein sequence ID" value="TNN30095.1"/>
    <property type="molecule type" value="Genomic_DNA"/>
</dbReference>
<comment type="caution">
    <text evidence="1">The sequence shown here is derived from an EMBL/GenBank/DDBJ whole genome shotgun (WGS) entry which is preliminary data.</text>
</comment>
<reference evidence="1 2" key="1">
    <citation type="submission" date="2019-03" db="EMBL/GenBank/DDBJ databases">
        <title>First draft genome of Liparis tanakae, snailfish: a comprehensive survey of snailfish specific genes.</title>
        <authorList>
            <person name="Kim W."/>
            <person name="Song I."/>
            <person name="Jeong J.-H."/>
            <person name="Kim D."/>
            <person name="Kim S."/>
            <person name="Ryu S."/>
            <person name="Song J.Y."/>
            <person name="Lee S.K."/>
        </authorList>
    </citation>
    <scope>NUCLEOTIDE SEQUENCE [LARGE SCALE GENOMIC DNA]</scope>
    <source>
        <tissue evidence="1">Muscle</tissue>
    </source>
</reference>
<organism evidence="1 2">
    <name type="scientific">Liparis tanakae</name>
    <name type="common">Tanaka's snailfish</name>
    <dbReference type="NCBI Taxonomy" id="230148"/>
    <lineage>
        <taxon>Eukaryota</taxon>
        <taxon>Metazoa</taxon>
        <taxon>Chordata</taxon>
        <taxon>Craniata</taxon>
        <taxon>Vertebrata</taxon>
        <taxon>Euteleostomi</taxon>
        <taxon>Actinopterygii</taxon>
        <taxon>Neopterygii</taxon>
        <taxon>Teleostei</taxon>
        <taxon>Neoteleostei</taxon>
        <taxon>Acanthomorphata</taxon>
        <taxon>Eupercaria</taxon>
        <taxon>Perciformes</taxon>
        <taxon>Cottioidei</taxon>
        <taxon>Cottales</taxon>
        <taxon>Liparidae</taxon>
        <taxon>Liparis</taxon>
    </lineage>
</organism>
<gene>
    <name evidence="1" type="ORF">EYF80_059754</name>
</gene>